<name>A0A9P4VTL4_9PEZI</name>
<evidence type="ECO:0000256" key="1">
    <source>
        <dbReference type="SAM" id="MobiDB-lite"/>
    </source>
</evidence>
<evidence type="ECO:0000313" key="3">
    <source>
        <dbReference type="Proteomes" id="UP000799429"/>
    </source>
</evidence>
<accession>A0A9P4VTL4</accession>
<gene>
    <name evidence="2" type="ORF">M501DRAFT_661843</name>
</gene>
<keyword evidence="3" id="KW-1185">Reference proteome</keyword>
<feature type="region of interest" description="Disordered" evidence="1">
    <location>
        <begin position="94"/>
        <end position="127"/>
    </location>
</feature>
<dbReference type="Proteomes" id="UP000799429">
    <property type="component" value="Unassembled WGS sequence"/>
</dbReference>
<evidence type="ECO:0008006" key="4">
    <source>
        <dbReference type="Google" id="ProtNLM"/>
    </source>
</evidence>
<sequence>MVNTEIIGENKRLENRNNWSTVSSLTSSEFPAPKSITRRGCTELRKCTKRVEYMDRPDSGKGVDCQEEAYYKEGGDCKEGVDCNEGVNCEEGADRKEEADCEGADHKKREDRTGIIDHPEELQNTSNEKISSLLPPSIQGNVRPSIPQLLLTELDSLAIYKLHSHQIHFNAHVPALRIHYLALNSASSSPRLDTVFLCSSILAPQKTTCTNPPMNLESILLSPAPFSAPRYPSTPRSLLNDARNFDAGVRNEKVQHTLYRLQQGLLDLLMQLPTPIKVWVVQVGAQDLRVGRMLPFSQEVLRAYELLLRLLLLIEDSQVLAVAMFQRPDVQETALKGANAYLKEVVEKVNEKVGGERILWIEQPSCLKKRHFDGADLDKNGYPIWDEALREKVNEILEGQVLKEKLKKISSGE</sequence>
<dbReference type="AlphaFoldDB" id="A0A9P4VTL4"/>
<comment type="caution">
    <text evidence="2">The sequence shown here is derived from an EMBL/GenBank/DDBJ whole genome shotgun (WGS) entry which is preliminary data.</text>
</comment>
<feature type="compositionally biased region" description="Basic and acidic residues" evidence="1">
    <location>
        <begin position="94"/>
        <end position="121"/>
    </location>
</feature>
<protein>
    <recommendedName>
        <fullName evidence="4">SGNH hydrolase-type esterase domain-containing protein</fullName>
    </recommendedName>
</protein>
<dbReference type="SUPFAM" id="SSF52266">
    <property type="entry name" value="SGNH hydrolase"/>
    <property type="match status" value="1"/>
</dbReference>
<proteinExistence type="predicted"/>
<evidence type="ECO:0000313" key="2">
    <source>
        <dbReference type="EMBL" id="KAF2841047.1"/>
    </source>
</evidence>
<reference evidence="2" key="1">
    <citation type="journal article" date="2020" name="Stud. Mycol.">
        <title>101 Dothideomycetes genomes: a test case for predicting lifestyles and emergence of pathogens.</title>
        <authorList>
            <person name="Haridas S."/>
            <person name="Albert R."/>
            <person name="Binder M."/>
            <person name="Bloem J."/>
            <person name="Labutti K."/>
            <person name="Salamov A."/>
            <person name="Andreopoulos B."/>
            <person name="Baker S."/>
            <person name="Barry K."/>
            <person name="Bills G."/>
            <person name="Bluhm B."/>
            <person name="Cannon C."/>
            <person name="Castanera R."/>
            <person name="Culley D."/>
            <person name="Daum C."/>
            <person name="Ezra D."/>
            <person name="Gonzalez J."/>
            <person name="Henrissat B."/>
            <person name="Kuo A."/>
            <person name="Liang C."/>
            <person name="Lipzen A."/>
            <person name="Lutzoni F."/>
            <person name="Magnuson J."/>
            <person name="Mondo S."/>
            <person name="Nolan M."/>
            <person name="Ohm R."/>
            <person name="Pangilinan J."/>
            <person name="Park H.-J."/>
            <person name="Ramirez L."/>
            <person name="Alfaro M."/>
            <person name="Sun H."/>
            <person name="Tritt A."/>
            <person name="Yoshinaga Y."/>
            <person name="Zwiers L.-H."/>
            <person name="Turgeon B."/>
            <person name="Goodwin S."/>
            <person name="Spatafora J."/>
            <person name="Crous P."/>
            <person name="Grigoriev I."/>
        </authorList>
    </citation>
    <scope>NUCLEOTIDE SEQUENCE</scope>
    <source>
        <strain evidence="2">CBS 101060</strain>
    </source>
</reference>
<organism evidence="2 3">
    <name type="scientific">Patellaria atrata CBS 101060</name>
    <dbReference type="NCBI Taxonomy" id="1346257"/>
    <lineage>
        <taxon>Eukaryota</taxon>
        <taxon>Fungi</taxon>
        <taxon>Dikarya</taxon>
        <taxon>Ascomycota</taxon>
        <taxon>Pezizomycotina</taxon>
        <taxon>Dothideomycetes</taxon>
        <taxon>Dothideomycetes incertae sedis</taxon>
        <taxon>Patellariales</taxon>
        <taxon>Patellariaceae</taxon>
        <taxon>Patellaria</taxon>
    </lineage>
</organism>
<dbReference type="EMBL" id="MU006092">
    <property type="protein sequence ID" value="KAF2841047.1"/>
    <property type="molecule type" value="Genomic_DNA"/>
</dbReference>